<dbReference type="Proteomes" id="UP000078343">
    <property type="component" value="Unassembled WGS sequence"/>
</dbReference>
<dbReference type="EMBL" id="LVYI01000002">
    <property type="protein sequence ID" value="OAP62602.1"/>
    <property type="molecule type" value="Genomic_DNA"/>
</dbReference>
<dbReference type="AlphaFoldDB" id="A0A178ZSG2"/>
<evidence type="ECO:0000313" key="3">
    <source>
        <dbReference type="Proteomes" id="UP000078343"/>
    </source>
</evidence>
<protein>
    <submittedName>
        <fullName evidence="2">Uncharacterized protein</fullName>
    </submittedName>
</protein>
<accession>A0A178ZSG2</accession>
<dbReference type="RefSeq" id="XP_018695969.1">
    <property type="nucleotide sequence ID" value="XM_018833345.1"/>
</dbReference>
<keyword evidence="3" id="KW-1185">Reference proteome</keyword>
<gene>
    <name evidence="2" type="ORF">AYL99_01829</name>
</gene>
<comment type="caution">
    <text evidence="2">The sequence shown here is derived from an EMBL/GenBank/DDBJ whole genome shotgun (WGS) entry which is preliminary data.</text>
</comment>
<feature type="region of interest" description="Disordered" evidence="1">
    <location>
        <begin position="544"/>
        <end position="577"/>
    </location>
</feature>
<feature type="region of interest" description="Disordered" evidence="1">
    <location>
        <begin position="98"/>
        <end position="159"/>
    </location>
</feature>
<proteinExistence type="predicted"/>
<feature type="compositionally biased region" description="Basic and acidic residues" evidence="1">
    <location>
        <begin position="140"/>
        <end position="159"/>
    </location>
</feature>
<dbReference type="GeneID" id="30005999"/>
<reference evidence="2 3" key="1">
    <citation type="submission" date="2016-04" db="EMBL/GenBank/DDBJ databases">
        <title>Draft genome of Fonsecaea erecta CBS 125763.</title>
        <authorList>
            <person name="Weiss V.A."/>
            <person name="Vicente V.A."/>
            <person name="Raittz R.T."/>
            <person name="Moreno L.F."/>
            <person name="De Souza E.M."/>
            <person name="Pedrosa F.O."/>
            <person name="Steffens M.B."/>
            <person name="Faoro H."/>
            <person name="Tadra-Sfeir M.Z."/>
            <person name="Najafzadeh M.J."/>
            <person name="Felipe M.S."/>
            <person name="Teixeira M."/>
            <person name="Sun J."/>
            <person name="Xi L."/>
            <person name="Gomes R."/>
            <person name="De Azevedo C.M."/>
            <person name="Salgado C.G."/>
            <person name="Da Silva M.B."/>
            <person name="Nascimento M.F."/>
            <person name="Queiroz-Telles F."/>
            <person name="Attili D.S."/>
            <person name="Gorbushina A."/>
        </authorList>
    </citation>
    <scope>NUCLEOTIDE SEQUENCE [LARGE SCALE GENOMIC DNA]</scope>
    <source>
        <strain evidence="2 3">CBS 125763</strain>
    </source>
</reference>
<evidence type="ECO:0000256" key="1">
    <source>
        <dbReference type="SAM" id="MobiDB-lite"/>
    </source>
</evidence>
<dbReference type="OrthoDB" id="5286775at2759"/>
<sequence>MENAHANYVDVKPKPAQMCLFPTSMRANTTPRRRTKPRVILGRRVRQQAIPTDPSVMPFMFKLRRLIRPGLTVAFPLPYAIFTTSFAILNGAPLRSWAAPSHSDDPTTSSQRDDTGYIPSPERCEVSYDSAGHGKGKRKAREEDYSEPKSKKRAISVDRDAFTSHTNEIDFDESSSRPSRAIWTKAELDRTLMPPPSTPRNRTMSSLTLQVDPDTVHDPHTTSHDDDSISFVSTAISRRKIDSIDTDAMEEARRHAAAVTLPANSGLWSQTERELFFHLAYRGFEALLPQNWMIDFDTLPISVFAHENSVDPPLIQNLRDNQFRASHALRRLFEAGHDIRDRTHVSPGALRERILENSVKRYIYWALTDVGLRPASSTKYIPVHAVVARKKGRSTLQTLEEIANKLQRLSQRHQRAQNILPSIETDPPGFSDPTETRVVEEDASLPTLIGFVIISSVLVIVTLNSSPASTLEKQTPSPLIREPSLQGGVSVNADRLRIIAELDFSQRDQDVWNALGVAIVAMQVRTEALKVNRRSTSVELTEIGWEPMPDPDSRLEDDFERSSSVSRLHLIDDDPDL</sequence>
<organism evidence="2 3">
    <name type="scientific">Fonsecaea erecta</name>
    <dbReference type="NCBI Taxonomy" id="1367422"/>
    <lineage>
        <taxon>Eukaryota</taxon>
        <taxon>Fungi</taxon>
        <taxon>Dikarya</taxon>
        <taxon>Ascomycota</taxon>
        <taxon>Pezizomycotina</taxon>
        <taxon>Eurotiomycetes</taxon>
        <taxon>Chaetothyriomycetidae</taxon>
        <taxon>Chaetothyriales</taxon>
        <taxon>Herpotrichiellaceae</taxon>
        <taxon>Fonsecaea</taxon>
    </lineage>
</organism>
<name>A0A178ZSG2_9EURO</name>
<evidence type="ECO:0000313" key="2">
    <source>
        <dbReference type="EMBL" id="OAP62602.1"/>
    </source>
</evidence>